<dbReference type="EMBL" id="JARRAF010000045">
    <property type="protein sequence ID" value="MDK2126672.1"/>
    <property type="molecule type" value="Genomic_DNA"/>
</dbReference>
<evidence type="ECO:0000256" key="1">
    <source>
        <dbReference type="HAMAP-Rule" id="MF_02231"/>
    </source>
</evidence>
<evidence type="ECO:0000313" key="3">
    <source>
        <dbReference type="EMBL" id="MDK2126672.1"/>
    </source>
</evidence>
<evidence type="ECO:0000313" key="4">
    <source>
        <dbReference type="Proteomes" id="UP001172778"/>
    </source>
</evidence>
<dbReference type="RefSeq" id="WP_284102991.1">
    <property type="nucleotide sequence ID" value="NZ_JARRAF010000045.1"/>
</dbReference>
<protein>
    <recommendedName>
        <fullName evidence="1">Ubiquinone biosynthesis accessory factor UbiT</fullName>
    </recommendedName>
</protein>
<dbReference type="Gene3D" id="3.30.1050.10">
    <property type="entry name" value="SCP2 sterol-binding domain"/>
    <property type="match status" value="1"/>
</dbReference>
<evidence type="ECO:0000259" key="2">
    <source>
        <dbReference type="Pfam" id="PF02036"/>
    </source>
</evidence>
<accession>A0ABT7E6Y0</accession>
<keyword evidence="4" id="KW-1185">Reference proteome</keyword>
<dbReference type="InterPro" id="IPR036527">
    <property type="entry name" value="SCP2_sterol-bd_dom_sf"/>
</dbReference>
<comment type="similarity">
    <text evidence="1">Belongs to the UbiT family.</text>
</comment>
<dbReference type="Pfam" id="PF02036">
    <property type="entry name" value="SCP2"/>
    <property type="match status" value="1"/>
</dbReference>
<keyword evidence="1" id="KW-0831">Ubiquinone biosynthesis</keyword>
<dbReference type="InterPro" id="IPR016830">
    <property type="entry name" value="UbiT"/>
</dbReference>
<comment type="pathway">
    <text evidence="1">Cofactor biosynthesis; ubiquinone biosynthesis.</text>
</comment>
<dbReference type="InterPro" id="IPR003033">
    <property type="entry name" value="SCP2_sterol-bd_dom"/>
</dbReference>
<comment type="caution">
    <text evidence="3">The sequence shown here is derived from an EMBL/GenBank/DDBJ whole genome shotgun (WGS) entry which is preliminary data.</text>
</comment>
<name>A0ABT7E6Y0_9NEIS</name>
<organism evidence="3 4">
    <name type="scientific">Parachitinimonas caeni</name>
    <dbReference type="NCBI Taxonomy" id="3031301"/>
    <lineage>
        <taxon>Bacteria</taxon>
        <taxon>Pseudomonadati</taxon>
        <taxon>Pseudomonadota</taxon>
        <taxon>Betaproteobacteria</taxon>
        <taxon>Neisseriales</taxon>
        <taxon>Chitinibacteraceae</taxon>
        <taxon>Parachitinimonas</taxon>
    </lineage>
</organism>
<sequence>MTILDLRIPPVLARLGSRLPPPLATLPLLAGLDLARRRHWLEAPAALDGKRFRLIVEDLGIDARFWCDKGYFKPVFSAKPVDLTLAAQAADFARLALGIEDADTLFFRRRMKIEGNTELGVAVKYWLDASERPPWLQALAKQF</sequence>
<feature type="domain" description="SCP2" evidence="2">
    <location>
        <begin position="44"/>
        <end position="124"/>
    </location>
</feature>
<gene>
    <name evidence="1" type="primary">ubiT</name>
    <name evidence="3" type="ORF">PZA18_21745</name>
</gene>
<dbReference type="HAMAP" id="MF_02231">
    <property type="entry name" value="UbiT"/>
    <property type="match status" value="1"/>
</dbReference>
<proteinExistence type="inferred from homology"/>
<reference evidence="3" key="1">
    <citation type="submission" date="2023-03" db="EMBL/GenBank/DDBJ databases">
        <title>Chitinimonas shenzhenensis gen. nov., sp. nov., a novel member of family Burkholderiaceae isolated from activated sludge collected in Shen Zhen, China.</title>
        <authorList>
            <person name="Wang X."/>
        </authorList>
    </citation>
    <scope>NUCLEOTIDE SEQUENCE</scope>
    <source>
        <strain evidence="3">DQS-5</strain>
    </source>
</reference>
<dbReference type="SUPFAM" id="SSF55718">
    <property type="entry name" value="SCP-like"/>
    <property type="match status" value="1"/>
</dbReference>
<comment type="function">
    <text evidence="1">Required for O(2)-independent ubiquinone (coenzyme Q) biosynthesis. Likely functions as an accessory factor.</text>
</comment>
<dbReference type="Proteomes" id="UP001172778">
    <property type="component" value="Unassembled WGS sequence"/>
</dbReference>